<keyword evidence="2" id="KW-0472">Membrane</keyword>
<dbReference type="InterPro" id="IPR013270">
    <property type="entry name" value="CD47_Vset"/>
</dbReference>
<keyword evidence="2" id="KW-1133">Transmembrane helix</keyword>
<dbReference type="InterPro" id="IPR036179">
    <property type="entry name" value="Ig-like_dom_sf"/>
</dbReference>
<dbReference type="InterPro" id="IPR007110">
    <property type="entry name" value="Ig-like_dom"/>
</dbReference>
<evidence type="ECO:0000313" key="6">
    <source>
        <dbReference type="Proteomes" id="UP000694549"/>
    </source>
</evidence>
<dbReference type="SUPFAM" id="SSF48726">
    <property type="entry name" value="Immunoglobulin"/>
    <property type="match status" value="1"/>
</dbReference>
<dbReference type="Proteomes" id="UP000694549">
    <property type="component" value="Unplaced"/>
</dbReference>
<feature type="region of interest" description="Disordered" evidence="1">
    <location>
        <begin position="377"/>
        <end position="401"/>
    </location>
</feature>
<keyword evidence="2" id="KW-0812">Transmembrane</keyword>
<proteinExistence type="predicted"/>
<dbReference type="InterPro" id="IPR003599">
    <property type="entry name" value="Ig_sub"/>
</dbReference>
<dbReference type="AlphaFoldDB" id="A0A8B9TZB2"/>
<feature type="domain" description="Ig-like" evidence="4">
    <location>
        <begin position="236"/>
        <end position="335"/>
    </location>
</feature>
<feature type="compositionally biased region" description="Basic and acidic residues" evidence="1">
    <location>
        <begin position="377"/>
        <end position="387"/>
    </location>
</feature>
<evidence type="ECO:0000256" key="2">
    <source>
        <dbReference type="SAM" id="Phobius"/>
    </source>
</evidence>
<evidence type="ECO:0000313" key="5">
    <source>
        <dbReference type="Ensembl" id="ENSAZOP00000000019.1"/>
    </source>
</evidence>
<feature type="chain" id="PRO_5034988707" evidence="3">
    <location>
        <begin position="30"/>
        <end position="401"/>
    </location>
</feature>
<dbReference type="PROSITE" id="PS50835">
    <property type="entry name" value="IG_LIKE"/>
    <property type="match status" value="2"/>
</dbReference>
<evidence type="ECO:0000256" key="3">
    <source>
        <dbReference type="SAM" id="SignalP"/>
    </source>
</evidence>
<reference evidence="5" key="2">
    <citation type="submission" date="2025-09" db="UniProtKB">
        <authorList>
            <consortium name="Ensembl"/>
        </authorList>
    </citation>
    <scope>IDENTIFICATION</scope>
</reference>
<reference evidence="5" key="1">
    <citation type="submission" date="2025-08" db="UniProtKB">
        <authorList>
            <consortium name="Ensembl"/>
        </authorList>
    </citation>
    <scope>IDENTIFICATION</scope>
</reference>
<keyword evidence="6" id="KW-1185">Reference proteome</keyword>
<name>A0A8B9TZB2_9AVES</name>
<feature type="transmembrane region" description="Helical" evidence="2">
    <location>
        <begin position="343"/>
        <end position="363"/>
    </location>
</feature>
<accession>A0A8B9TZB2</accession>
<dbReference type="Pfam" id="PF13927">
    <property type="entry name" value="Ig_3"/>
    <property type="match status" value="1"/>
</dbReference>
<feature type="domain" description="Ig-like" evidence="4">
    <location>
        <begin position="151"/>
        <end position="230"/>
    </location>
</feature>
<feature type="compositionally biased region" description="Polar residues" evidence="1">
    <location>
        <begin position="38"/>
        <end position="73"/>
    </location>
</feature>
<protein>
    <submittedName>
        <fullName evidence="5">Embigin</fullName>
    </submittedName>
</protein>
<dbReference type="Pfam" id="PF08204">
    <property type="entry name" value="V-set_CD47"/>
    <property type="match status" value="1"/>
</dbReference>
<dbReference type="Ensembl" id="ENSAZOT00000000023.1">
    <property type="protein sequence ID" value="ENSAZOP00000000019.1"/>
    <property type="gene ID" value="ENSAZOG00000000031.1"/>
</dbReference>
<feature type="region of interest" description="Disordered" evidence="1">
    <location>
        <begin position="38"/>
        <end position="75"/>
    </location>
</feature>
<dbReference type="InterPro" id="IPR013783">
    <property type="entry name" value="Ig-like_fold"/>
</dbReference>
<dbReference type="CDD" id="cd00096">
    <property type="entry name" value="Ig"/>
    <property type="match status" value="1"/>
</dbReference>
<organism evidence="5 6">
    <name type="scientific">Anas zonorhyncha</name>
    <name type="common">Eastern spot-billed duck</name>
    <dbReference type="NCBI Taxonomy" id="75864"/>
    <lineage>
        <taxon>Eukaryota</taxon>
        <taxon>Metazoa</taxon>
        <taxon>Chordata</taxon>
        <taxon>Craniata</taxon>
        <taxon>Vertebrata</taxon>
        <taxon>Euteleostomi</taxon>
        <taxon>Archelosauria</taxon>
        <taxon>Archosauria</taxon>
        <taxon>Dinosauria</taxon>
        <taxon>Saurischia</taxon>
        <taxon>Theropoda</taxon>
        <taxon>Coelurosauria</taxon>
        <taxon>Aves</taxon>
        <taxon>Neognathae</taxon>
        <taxon>Galloanserae</taxon>
        <taxon>Anseriformes</taxon>
        <taxon>Anatidae</taxon>
        <taxon>Anatinae</taxon>
        <taxon>Anas</taxon>
    </lineage>
</organism>
<evidence type="ECO:0000259" key="4">
    <source>
        <dbReference type="PROSITE" id="PS50835"/>
    </source>
</evidence>
<evidence type="ECO:0000256" key="1">
    <source>
        <dbReference type="SAM" id="MobiDB-lite"/>
    </source>
</evidence>
<sequence>MPARCLGSCSGRLLLLLCLCFSLPGGSPADLAVTPQDANQTHENSLTQMPTGLKSSPEPMTTTQTVNRQTRGGSITDHLTVGPDASTLGLDLTTQEFKQDTKSNISHGSYEKHEVVLPATVTNLTVKLYYCETNSVCKITLIINSRDDSGPAVVKNITLDRAVRIELICKLHDKYSSLKVIQVTWKKGNETIGHINKTENSWSIQLTISDNSKLGSYNCTVKGEKEFSVVFHLQVPKIDVKDKPVITYEGDIAVLVCKSLNSTPISWTWYMTNGSEQIAINDSLVLDKYVIDKAFPNVTQLKILKLTSKDDGVYWCEAAFELGKSKGKMKLKVLSLMVPLKPFLAIVAEVVVLVAVIFLFEIYSKRREKCAEIEKEFDQTEQLKSEESNGVENSSTRHRKV</sequence>
<dbReference type="SMART" id="SM00409">
    <property type="entry name" value="IG"/>
    <property type="match status" value="2"/>
</dbReference>
<feature type="signal peptide" evidence="3">
    <location>
        <begin position="1"/>
        <end position="29"/>
    </location>
</feature>
<keyword evidence="3" id="KW-0732">Signal</keyword>
<dbReference type="Gene3D" id="2.60.40.10">
    <property type="entry name" value="Immunoglobulins"/>
    <property type="match status" value="1"/>
</dbReference>